<feature type="region of interest" description="Disordered" evidence="5">
    <location>
        <begin position="29"/>
        <end position="52"/>
    </location>
</feature>
<dbReference type="GO" id="GO:0051537">
    <property type="term" value="F:2 iron, 2 sulfur cluster binding"/>
    <property type="evidence" value="ECO:0007669"/>
    <property type="project" value="UniProtKB-KW"/>
</dbReference>
<evidence type="ECO:0000313" key="8">
    <source>
        <dbReference type="Proteomes" id="UP000216442"/>
    </source>
</evidence>
<keyword evidence="4" id="KW-0411">Iron-sulfur</keyword>
<accession>A0A271LMJ2</accession>
<keyword evidence="1" id="KW-0001">2Fe-2S</keyword>
<dbReference type="SMART" id="SM00704">
    <property type="entry name" value="ZnF_CDGSH"/>
    <property type="match status" value="1"/>
</dbReference>
<keyword evidence="2" id="KW-0479">Metal-binding</keyword>
<reference evidence="7 8" key="1">
    <citation type="submission" date="2017-08" db="EMBL/GenBank/DDBJ databases">
        <title>Mesorhizobium wenxinae sp. nov., a novel rhizobial species isolated from root nodules of chickpea (Cicer arietinum L.).</title>
        <authorList>
            <person name="Zhang J."/>
        </authorList>
    </citation>
    <scope>NUCLEOTIDE SEQUENCE [LARGE SCALE GENOMIC DNA]</scope>
    <source>
        <strain evidence="7 8">SDW018</strain>
    </source>
</reference>
<keyword evidence="3" id="KW-0408">Iron</keyword>
<evidence type="ECO:0000256" key="4">
    <source>
        <dbReference type="ARBA" id="ARBA00023014"/>
    </source>
</evidence>
<evidence type="ECO:0000256" key="3">
    <source>
        <dbReference type="ARBA" id="ARBA00023004"/>
    </source>
</evidence>
<gene>
    <name evidence="7" type="ORF">CIT26_17295</name>
</gene>
<protein>
    <recommendedName>
        <fullName evidence="6">Iron-binding zinc finger CDGSH type domain-containing protein</fullName>
    </recommendedName>
</protein>
<comment type="caution">
    <text evidence="7">The sequence shown here is derived from an EMBL/GenBank/DDBJ whole genome shotgun (WGS) entry which is preliminary data.</text>
</comment>
<dbReference type="Pfam" id="PF09360">
    <property type="entry name" value="zf-CDGSH"/>
    <property type="match status" value="1"/>
</dbReference>
<name>A0A271LMJ2_9HYPH</name>
<keyword evidence="8" id="KW-1185">Reference proteome</keyword>
<evidence type="ECO:0000313" key="7">
    <source>
        <dbReference type="EMBL" id="PAQ08408.1"/>
    </source>
</evidence>
<dbReference type="EMBL" id="NPKJ01000049">
    <property type="protein sequence ID" value="PAQ08408.1"/>
    <property type="molecule type" value="Genomic_DNA"/>
</dbReference>
<dbReference type="Proteomes" id="UP000216442">
    <property type="component" value="Unassembled WGS sequence"/>
</dbReference>
<dbReference type="Gene3D" id="3.40.5.90">
    <property type="entry name" value="CDGSH iron-sulfur domain, mitoNEET-type"/>
    <property type="match status" value="1"/>
</dbReference>
<sequence length="215" mass="23406">MRRRSSRPASVNGPICCLARSVSCPGSVPAAPHRGRRRHAVPVHGGGHAAEDRGRCALQRPLQLVWRDAVAIRAQGEALQCPAVRLGPAIDRDKPHLLPRRADCLDGGARRHRGPLVPGGKGGGLCPRVDLLRHPACRGDAGDFVFLPRATCRFRREVVRRLAGQPGVAPALSGSIFCRCGHSANKPFCDNSHKRVGLWGNWRWNLPPLREGNRI</sequence>
<evidence type="ECO:0000256" key="5">
    <source>
        <dbReference type="SAM" id="MobiDB-lite"/>
    </source>
</evidence>
<dbReference type="GO" id="GO:0005737">
    <property type="term" value="C:cytoplasm"/>
    <property type="evidence" value="ECO:0007669"/>
    <property type="project" value="UniProtKB-ARBA"/>
</dbReference>
<evidence type="ECO:0000259" key="6">
    <source>
        <dbReference type="SMART" id="SM00704"/>
    </source>
</evidence>
<evidence type="ECO:0000256" key="1">
    <source>
        <dbReference type="ARBA" id="ARBA00022714"/>
    </source>
</evidence>
<dbReference type="GO" id="GO:0046872">
    <property type="term" value="F:metal ion binding"/>
    <property type="evidence" value="ECO:0007669"/>
    <property type="project" value="UniProtKB-KW"/>
</dbReference>
<proteinExistence type="predicted"/>
<dbReference type="InterPro" id="IPR042216">
    <property type="entry name" value="MitoNEET_CISD"/>
</dbReference>
<dbReference type="InterPro" id="IPR018967">
    <property type="entry name" value="FeS-contain_CDGSH-typ"/>
</dbReference>
<feature type="domain" description="Iron-binding zinc finger CDGSH type" evidence="6">
    <location>
        <begin position="157"/>
        <end position="199"/>
    </location>
</feature>
<dbReference type="AlphaFoldDB" id="A0A271LMJ2"/>
<evidence type="ECO:0000256" key="2">
    <source>
        <dbReference type="ARBA" id="ARBA00022723"/>
    </source>
</evidence>
<organism evidence="7 8">
    <name type="scientific">Mesorhizobium temperatum</name>
    <dbReference type="NCBI Taxonomy" id="241416"/>
    <lineage>
        <taxon>Bacteria</taxon>
        <taxon>Pseudomonadati</taxon>
        <taxon>Pseudomonadota</taxon>
        <taxon>Alphaproteobacteria</taxon>
        <taxon>Hyphomicrobiales</taxon>
        <taxon>Phyllobacteriaceae</taxon>
        <taxon>Mesorhizobium</taxon>
    </lineage>
</organism>